<dbReference type="InterPro" id="IPR012727">
    <property type="entry name" value="Gly_oxidase_ThiO"/>
</dbReference>
<reference evidence="12 13" key="1">
    <citation type="journal article" date="2018" name="FEMS Microbiol. Ecol.">
        <title>Co-invading symbiotic mutualists of Medicago polymorpha retain high ancestral diversity and contain diverse accessory genomes.</title>
        <authorList>
            <person name="Porter S.S."/>
            <person name="Faber-Hammond J.J."/>
            <person name="Friesen M.L."/>
        </authorList>
    </citation>
    <scope>NUCLEOTIDE SEQUENCE [LARGE SCALE GENOMIC DNA]</scope>
    <source>
        <strain evidence="12 13">Str16</strain>
    </source>
</reference>
<protein>
    <recommendedName>
        <fullName evidence="9">D-amino-acid oxidase</fullName>
        <ecNumber evidence="8">1.4.3.3</ecNumber>
    </recommendedName>
</protein>
<evidence type="ECO:0000256" key="7">
    <source>
        <dbReference type="ARBA" id="ARBA00023002"/>
    </source>
</evidence>
<dbReference type="PANTHER" id="PTHR11530">
    <property type="entry name" value="D-AMINO ACID OXIDASE"/>
    <property type="match status" value="1"/>
</dbReference>
<evidence type="ECO:0000256" key="5">
    <source>
        <dbReference type="ARBA" id="ARBA00022827"/>
    </source>
</evidence>
<proteinExistence type="inferred from homology"/>
<keyword evidence="5" id="KW-0274">FAD</keyword>
<dbReference type="EC" id="1.4.3.3" evidence="8"/>
<name>A0ABX4TLE2_9HYPH</name>
<comment type="similarity">
    <text evidence="3">Belongs to the DAMOX/DASOX family.</text>
</comment>
<evidence type="ECO:0000313" key="12">
    <source>
        <dbReference type="EMBL" id="PLU03333.1"/>
    </source>
</evidence>
<sequence>MRVLIRGAGVAGLTAAHELLARGAEVTVIENAEGFGRAASWYAGGMLAPWCERESAEEAVLTRGIGAADWWEAALPAGSVHRNGTLVVAQPRDGAELRRFAARTCGFRWLNAEEIGALEPALAGRFRQALFFPDEAHLDPRRALSALRQRLAARGVTFVAEEPDGRGAVLTVDCTGAARIGGIDGLRGVRGEMLYLATDEVSLSRPVRMLHPRIPLYIVPRNGGLFMCGATMIESDEAGPITARSLMELLNAAYALHPAFAEARLVETGTGVRPAFADNLPRAVRRESTITVNGLYRHGFLLSPAMAGDVAALALGERYPEEMSDETYDQWRGT</sequence>
<dbReference type="Gene3D" id="3.30.9.10">
    <property type="entry name" value="D-Amino Acid Oxidase, subunit A, domain 2"/>
    <property type="match status" value="1"/>
</dbReference>
<comment type="catalytic activity">
    <reaction evidence="10">
        <text>a D-alpha-amino acid + O2 + H2O = a 2-oxocarboxylate + H2O2 + NH4(+)</text>
        <dbReference type="Rhea" id="RHEA:21816"/>
        <dbReference type="ChEBI" id="CHEBI:15377"/>
        <dbReference type="ChEBI" id="CHEBI:15379"/>
        <dbReference type="ChEBI" id="CHEBI:16240"/>
        <dbReference type="ChEBI" id="CHEBI:28938"/>
        <dbReference type="ChEBI" id="CHEBI:35179"/>
        <dbReference type="ChEBI" id="CHEBI:59871"/>
        <dbReference type="EC" id="1.4.3.3"/>
    </reaction>
    <physiologicalReaction direction="left-to-right" evidence="10">
        <dbReference type="Rhea" id="RHEA:21817"/>
    </physiologicalReaction>
</comment>
<keyword evidence="7" id="KW-0560">Oxidoreductase</keyword>
<gene>
    <name evidence="12" type="ORF">BMJ33_15090</name>
</gene>
<evidence type="ECO:0000256" key="3">
    <source>
        <dbReference type="ARBA" id="ARBA00006730"/>
    </source>
</evidence>
<organism evidence="12 13">
    <name type="scientific">Sinorhizobium medicae</name>
    <dbReference type="NCBI Taxonomy" id="110321"/>
    <lineage>
        <taxon>Bacteria</taxon>
        <taxon>Pseudomonadati</taxon>
        <taxon>Pseudomonadota</taxon>
        <taxon>Alphaproteobacteria</taxon>
        <taxon>Hyphomicrobiales</taxon>
        <taxon>Rhizobiaceae</taxon>
        <taxon>Sinorhizobium/Ensifer group</taxon>
        <taxon>Sinorhizobium</taxon>
    </lineage>
</organism>
<keyword evidence="4" id="KW-0285">Flavoprotein</keyword>
<evidence type="ECO:0000259" key="11">
    <source>
        <dbReference type="Pfam" id="PF01266"/>
    </source>
</evidence>
<evidence type="ECO:0000256" key="4">
    <source>
        <dbReference type="ARBA" id="ARBA00022630"/>
    </source>
</evidence>
<feature type="domain" description="FAD dependent oxidoreductase" evidence="11">
    <location>
        <begin position="2"/>
        <end position="312"/>
    </location>
</feature>
<comment type="cofactor">
    <cofactor evidence="1">
        <name>FAD</name>
        <dbReference type="ChEBI" id="CHEBI:57692"/>
    </cofactor>
</comment>
<keyword evidence="13" id="KW-1185">Reference proteome</keyword>
<dbReference type="SUPFAM" id="SSF51905">
    <property type="entry name" value="FAD/NAD(P)-binding domain"/>
    <property type="match status" value="1"/>
</dbReference>
<accession>A0ABX4TLE2</accession>
<dbReference type="InterPro" id="IPR036188">
    <property type="entry name" value="FAD/NAD-bd_sf"/>
</dbReference>
<dbReference type="Proteomes" id="UP001190825">
    <property type="component" value="Unassembled WGS sequence"/>
</dbReference>
<evidence type="ECO:0000256" key="10">
    <source>
        <dbReference type="ARBA" id="ARBA00049547"/>
    </source>
</evidence>
<dbReference type="InterPro" id="IPR006076">
    <property type="entry name" value="FAD-dep_OxRdtase"/>
</dbReference>
<dbReference type="Pfam" id="PF01266">
    <property type="entry name" value="DAO"/>
    <property type="match status" value="1"/>
</dbReference>
<comment type="caution">
    <text evidence="12">The sequence shown here is derived from an EMBL/GenBank/DDBJ whole genome shotgun (WGS) entry which is preliminary data.</text>
</comment>
<dbReference type="NCBIfam" id="TIGR02352">
    <property type="entry name" value="thiamin_ThiO"/>
    <property type="match status" value="1"/>
</dbReference>
<dbReference type="PANTHER" id="PTHR11530:SF11">
    <property type="entry name" value="D-ASPARTATE OXIDASE"/>
    <property type="match status" value="1"/>
</dbReference>
<dbReference type="InterPro" id="IPR023209">
    <property type="entry name" value="DAO"/>
</dbReference>
<evidence type="ECO:0000256" key="2">
    <source>
        <dbReference type="ARBA" id="ARBA00004948"/>
    </source>
</evidence>
<dbReference type="Gene3D" id="3.50.50.60">
    <property type="entry name" value="FAD/NAD(P)-binding domain"/>
    <property type="match status" value="1"/>
</dbReference>
<evidence type="ECO:0000256" key="6">
    <source>
        <dbReference type="ARBA" id="ARBA00022977"/>
    </source>
</evidence>
<evidence type="ECO:0000256" key="1">
    <source>
        <dbReference type="ARBA" id="ARBA00001974"/>
    </source>
</evidence>
<keyword evidence="6" id="KW-0784">Thiamine biosynthesis</keyword>
<evidence type="ECO:0000256" key="8">
    <source>
        <dbReference type="ARBA" id="ARBA00039101"/>
    </source>
</evidence>
<comment type="pathway">
    <text evidence="2">Cofactor biosynthesis; thiamine diphosphate biosynthesis.</text>
</comment>
<evidence type="ECO:0000256" key="9">
    <source>
        <dbReference type="ARBA" id="ARBA00039751"/>
    </source>
</evidence>
<dbReference type="EMBL" id="NBUC01000072">
    <property type="protein sequence ID" value="PLU03333.1"/>
    <property type="molecule type" value="Genomic_DNA"/>
</dbReference>
<evidence type="ECO:0000313" key="13">
    <source>
        <dbReference type="Proteomes" id="UP001190825"/>
    </source>
</evidence>